<evidence type="ECO:0000256" key="4">
    <source>
        <dbReference type="ARBA" id="ARBA00022741"/>
    </source>
</evidence>
<dbReference type="InterPro" id="IPR004100">
    <property type="entry name" value="ATPase_F1/V1/A1_a/bsu_N"/>
</dbReference>
<reference evidence="14 15" key="1">
    <citation type="journal article" date="2015" name="Nature">
        <title>rRNA introns, odd ribosomes, and small enigmatic genomes across a large radiation of phyla.</title>
        <authorList>
            <person name="Brown C.T."/>
            <person name="Hug L.A."/>
            <person name="Thomas B.C."/>
            <person name="Sharon I."/>
            <person name="Castelle C.J."/>
            <person name="Singh A."/>
            <person name="Wilkins M.J."/>
            <person name="Williams K.H."/>
            <person name="Banfield J.F."/>
        </authorList>
    </citation>
    <scope>NUCLEOTIDE SEQUENCE [LARGE SCALE GENOMIC DNA]</scope>
</reference>
<dbReference type="SMART" id="SM00382">
    <property type="entry name" value="AAA"/>
    <property type="match status" value="1"/>
</dbReference>
<evidence type="ECO:0000256" key="5">
    <source>
        <dbReference type="ARBA" id="ARBA00022781"/>
    </source>
</evidence>
<dbReference type="InterPro" id="IPR050053">
    <property type="entry name" value="ATPase_alpha/beta_chains"/>
</dbReference>
<evidence type="ECO:0000256" key="8">
    <source>
        <dbReference type="ARBA" id="ARBA00023065"/>
    </source>
</evidence>
<keyword evidence="10 12" id="KW-0139">CF(1)</keyword>
<comment type="similarity">
    <text evidence="2 12">Belongs to the ATPase alpha/beta chains family.</text>
</comment>
<dbReference type="NCBIfam" id="TIGR01039">
    <property type="entry name" value="atpD"/>
    <property type="match status" value="1"/>
</dbReference>
<keyword evidence="12" id="KW-1003">Cell membrane</keyword>
<sequence length="466" mass="50027">MEKQTGRISAIQGVVLKILFPAGNGLPSIYDALEINRDDGSKLVLEVQGLPSTETALAVAMGPTAGLRIGMPVVNTGSPIKVPVGQCTLGRVFNVLGEPVDAAGPVLAEKFSPIHQASPLLYNQEPTVKILRTGVKVIDLIAPLTQGGKSGVFGGAGVGKTVIIMELIRSIATVLQGLAVFAGVGERSREGTSFFREMTESGVLPSTVMVYGQMNEPPGNRLRVLLTALTMAEHFRDQGKDILLFIDNIFRFAAAGMEVSALLGRMPSAVGYQPTLGTDLGEIQERITSVLGSGSITSMQAVYVPADDLSDPAPATTFGHLDGSIVLSREIVEKGIYPAVDPLASNSRALDPRIVGQEHYDVAREVQLVLQKYLDLKDIISILGVDELGENDRLIVSRARKIERFFSQPFFVAQQFTGRDGRYVSLEDTIKGFKAILAGEVDDIPEPAFLMAGNIQEVKARRESKQ</sequence>
<dbReference type="EMBL" id="LBQB01000002">
    <property type="protein sequence ID" value="KKP69905.1"/>
    <property type="molecule type" value="Genomic_DNA"/>
</dbReference>
<evidence type="ECO:0000256" key="11">
    <source>
        <dbReference type="ARBA" id="ARBA00023310"/>
    </source>
</evidence>
<dbReference type="Pfam" id="PF00006">
    <property type="entry name" value="ATP-synt_ab"/>
    <property type="match status" value="1"/>
</dbReference>
<keyword evidence="4 12" id="KW-0547">Nucleotide-binding</keyword>
<keyword evidence="5 12" id="KW-0375">Hydrogen ion transport</keyword>
<name>A0A0G0E3K8_UNCC3</name>
<dbReference type="SUPFAM" id="SSF52540">
    <property type="entry name" value="P-loop containing nucleoside triphosphate hydrolases"/>
    <property type="match status" value="1"/>
</dbReference>
<keyword evidence="11 12" id="KW-0066">ATP synthesis</keyword>
<dbReference type="HAMAP" id="MF_01347">
    <property type="entry name" value="ATP_synth_beta_bact"/>
    <property type="match status" value="1"/>
</dbReference>
<evidence type="ECO:0000259" key="13">
    <source>
        <dbReference type="SMART" id="SM00382"/>
    </source>
</evidence>
<dbReference type="EC" id="7.1.2.2" evidence="12"/>
<dbReference type="SUPFAM" id="SSF47917">
    <property type="entry name" value="C-terminal domain of alpha and beta subunits of F1 ATP synthase"/>
    <property type="match status" value="1"/>
</dbReference>
<dbReference type="InterPro" id="IPR024034">
    <property type="entry name" value="ATPase_F1/V1_b/a_C"/>
</dbReference>
<dbReference type="GO" id="GO:0046933">
    <property type="term" value="F:proton-transporting ATP synthase activity, rotational mechanism"/>
    <property type="evidence" value="ECO:0007669"/>
    <property type="project" value="UniProtKB-UniRule"/>
</dbReference>
<evidence type="ECO:0000256" key="7">
    <source>
        <dbReference type="ARBA" id="ARBA00022967"/>
    </source>
</evidence>
<comment type="catalytic activity">
    <reaction evidence="12">
        <text>ATP + H2O + 4 H(+)(in) = ADP + phosphate + 5 H(+)(out)</text>
        <dbReference type="Rhea" id="RHEA:57720"/>
        <dbReference type="ChEBI" id="CHEBI:15377"/>
        <dbReference type="ChEBI" id="CHEBI:15378"/>
        <dbReference type="ChEBI" id="CHEBI:30616"/>
        <dbReference type="ChEBI" id="CHEBI:43474"/>
        <dbReference type="ChEBI" id="CHEBI:456216"/>
        <dbReference type="EC" id="7.1.2.2"/>
    </reaction>
</comment>
<evidence type="ECO:0000256" key="10">
    <source>
        <dbReference type="ARBA" id="ARBA00023196"/>
    </source>
</evidence>
<evidence type="ECO:0000256" key="1">
    <source>
        <dbReference type="ARBA" id="ARBA00004370"/>
    </source>
</evidence>
<evidence type="ECO:0000313" key="15">
    <source>
        <dbReference type="Proteomes" id="UP000034581"/>
    </source>
</evidence>
<dbReference type="GO" id="GO:0005886">
    <property type="term" value="C:plasma membrane"/>
    <property type="evidence" value="ECO:0007669"/>
    <property type="project" value="UniProtKB-SubCell"/>
</dbReference>
<keyword evidence="7 12" id="KW-1278">Translocase</keyword>
<protein>
    <recommendedName>
        <fullName evidence="12">ATP synthase subunit beta</fullName>
        <ecNumber evidence="12">7.1.2.2</ecNumber>
    </recommendedName>
    <alternativeName>
        <fullName evidence="12">ATP synthase F1 sector subunit beta</fullName>
    </alternativeName>
    <alternativeName>
        <fullName evidence="12">F-ATPase subunit beta</fullName>
    </alternativeName>
</protein>
<dbReference type="CDD" id="cd18115">
    <property type="entry name" value="ATP-synt_F1_beta_N"/>
    <property type="match status" value="1"/>
</dbReference>
<comment type="caution">
    <text evidence="14">The sequence shown here is derived from an EMBL/GenBank/DDBJ whole genome shotgun (WGS) entry which is preliminary data.</text>
</comment>
<dbReference type="Gene3D" id="3.40.50.300">
    <property type="entry name" value="P-loop containing nucleotide triphosphate hydrolases"/>
    <property type="match status" value="1"/>
</dbReference>
<dbReference type="InterPro" id="IPR000194">
    <property type="entry name" value="ATPase_F1/V1/A1_a/bsu_nucl-bd"/>
</dbReference>
<dbReference type="Gene3D" id="2.40.10.170">
    <property type="match status" value="1"/>
</dbReference>
<gene>
    <name evidence="12" type="primary">atpD</name>
    <name evidence="14" type="ORF">UR67_C0002G0025</name>
</gene>
<dbReference type="GO" id="GO:0045259">
    <property type="term" value="C:proton-transporting ATP synthase complex"/>
    <property type="evidence" value="ECO:0007669"/>
    <property type="project" value="UniProtKB-KW"/>
</dbReference>
<dbReference type="PANTHER" id="PTHR15184:SF71">
    <property type="entry name" value="ATP SYNTHASE SUBUNIT BETA, MITOCHONDRIAL"/>
    <property type="match status" value="1"/>
</dbReference>
<keyword evidence="3 12" id="KW-0813">Transport</keyword>
<dbReference type="InterPro" id="IPR036121">
    <property type="entry name" value="ATPase_F1/V1/A1_a/bsu_N_sf"/>
</dbReference>
<evidence type="ECO:0000256" key="9">
    <source>
        <dbReference type="ARBA" id="ARBA00023136"/>
    </source>
</evidence>
<feature type="domain" description="AAA+ ATPase" evidence="13">
    <location>
        <begin position="146"/>
        <end position="410"/>
    </location>
</feature>
<dbReference type="Gene3D" id="1.10.1140.10">
    <property type="entry name" value="Bovine Mitochondrial F1-atpase, Atp Synthase Beta Chain, Chain D, domain 3"/>
    <property type="match status" value="1"/>
</dbReference>
<dbReference type="Proteomes" id="UP000034581">
    <property type="component" value="Unassembled WGS sequence"/>
</dbReference>
<dbReference type="Pfam" id="PF02874">
    <property type="entry name" value="ATP-synt_ab_N"/>
    <property type="match status" value="1"/>
</dbReference>
<dbReference type="PATRIC" id="fig|1618350.3.peg.329"/>
<evidence type="ECO:0000313" key="14">
    <source>
        <dbReference type="EMBL" id="KKP69905.1"/>
    </source>
</evidence>
<proteinExistence type="inferred from homology"/>
<evidence type="ECO:0000256" key="12">
    <source>
        <dbReference type="HAMAP-Rule" id="MF_01347"/>
    </source>
</evidence>
<evidence type="ECO:0000256" key="2">
    <source>
        <dbReference type="ARBA" id="ARBA00008936"/>
    </source>
</evidence>
<accession>A0A0G0E3K8</accession>
<keyword evidence="6 12" id="KW-0067">ATP-binding</keyword>
<dbReference type="InterPro" id="IPR020003">
    <property type="entry name" value="ATPase_a/bsu_AS"/>
</dbReference>
<feature type="binding site" evidence="12">
    <location>
        <begin position="154"/>
        <end position="161"/>
    </location>
    <ligand>
        <name>ATP</name>
        <dbReference type="ChEBI" id="CHEBI:30616"/>
    </ligand>
</feature>
<dbReference type="SUPFAM" id="SSF50615">
    <property type="entry name" value="N-terminal domain of alpha and beta subunits of F1 ATP synthase"/>
    <property type="match status" value="1"/>
</dbReference>
<evidence type="ECO:0000256" key="6">
    <source>
        <dbReference type="ARBA" id="ARBA00022840"/>
    </source>
</evidence>
<dbReference type="InterPro" id="IPR027417">
    <property type="entry name" value="P-loop_NTPase"/>
</dbReference>
<dbReference type="PROSITE" id="PS00152">
    <property type="entry name" value="ATPASE_ALPHA_BETA"/>
    <property type="match status" value="1"/>
</dbReference>
<dbReference type="InterPro" id="IPR003593">
    <property type="entry name" value="AAA+_ATPase"/>
</dbReference>
<keyword evidence="9 12" id="KW-0472">Membrane</keyword>
<comment type="subcellular location">
    <subcellularLocation>
        <location evidence="12">Cell membrane</location>
        <topology evidence="12">Peripheral membrane protein</topology>
    </subcellularLocation>
    <subcellularLocation>
        <location evidence="1">Membrane</location>
    </subcellularLocation>
</comment>
<dbReference type="PANTHER" id="PTHR15184">
    <property type="entry name" value="ATP SYNTHASE"/>
    <property type="match status" value="1"/>
</dbReference>
<dbReference type="AlphaFoldDB" id="A0A0G0E3K8"/>
<comment type="function">
    <text evidence="12">Produces ATP from ADP in the presence of a proton gradient across the membrane. The catalytic sites are hosted primarily by the beta subunits.</text>
</comment>
<dbReference type="CDD" id="cd18110">
    <property type="entry name" value="ATP-synt_F1_beta_C"/>
    <property type="match status" value="1"/>
</dbReference>
<dbReference type="STRING" id="1618350.UR67_C0002G0025"/>
<dbReference type="GO" id="GO:0005524">
    <property type="term" value="F:ATP binding"/>
    <property type="evidence" value="ECO:0007669"/>
    <property type="project" value="UniProtKB-UniRule"/>
</dbReference>
<dbReference type="InterPro" id="IPR005722">
    <property type="entry name" value="ATP_synth_F1_bsu"/>
</dbReference>
<dbReference type="FunFam" id="3.40.50.300:FF:001630">
    <property type="entry name" value="ATP synthase subunit beta"/>
    <property type="match status" value="1"/>
</dbReference>
<keyword evidence="8 12" id="KW-0406">Ion transport</keyword>
<dbReference type="Pfam" id="PF22919">
    <property type="entry name" value="ATP-synt_VA_C"/>
    <property type="match status" value="1"/>
</dbReference>
<dbReference type="FunFam" id="1.10.1140.10:FF:000001">
    <property type="entry name" value="ATP synthase subunit beta"/>
    <property type="match status" value="1"/>
</dbReference>
<organism evidence="14 15">
    <name type="scientific">candidate division CPR3 bacterium GW2011_GWF2_35_18</name>
    <dbReference type="NCBI Taxonomy" id="1618350"/>
    <lineage>
        <taxon>Bacteria</taxon>
        <taxon>Bacteria division CPR3</taxon>
    </lineage>
</organism>
<dbReference type="CDD" id="cd01133">
    <property type="entry name" value="F1-ATPase_beta_CD"/>
    <property type="match status" value="1"/>
</dbReference>
<evidence type="ECO:0000256" key="3">
    <source>
        <dbReference type="ARBA" id="ARBA00022448"/>
    </source>
</evidence>
<dbReference type="InterPro" id="IPR055190">
    <property type="entry name" value="ATP-synt_VA_C"/>
</dbReference>